<name>W6ZHK2_COCMI</name>
<reference evidence="2 3" key="1">
    <citation type="journal article" date="2013" name="PLoS Genet.">
        <title>Comparative genome structure, secondary metabolite, and effector coding capacity across Cochliobolus pathogens.</title>
        <authorList>
            <person name="Condon B.J."/>
            <person name="Leng Y."/>
            <person name="Wu D."/>
            <person name="Bushley K.E."/>
            <person name="Ohm R.A."/>
            <person name="Otillar R."/>
            <person name="Martin J."/>
            <person name="Schackwitz W."/>
            <person name="Grimwood J."/>
            <person name="MohdZainudin N."/>
            <person name="Xue C."/>
            <person name="Wang R."/>
            <person name="Manning V.A."/>
            <person name="Dhillon B."/>
            <person name="Tu Z.J."/>
            <person name="Steffenson B.J."/>
            <person name="Salamov A."/>
            <person name="Sun H."/>
            <person name="Lowry S."/>
            <person name="LaButti K."/>
            <person name="Han J."/>
            <person name="Copeland A."/>
            <person name="Lindquist E."/>
            <person name="Barry K."/>
            <person name="Schmutz J."/>
            <person name="Baker S.E."/>
            <person name="Ciuffetti L.M."/>
            <person name="Grigoriev I.V."/>
            <person name="Zhong S."/>
            <person name="Turgeon B.G."/>
        </authorList>
    </citation>
    <scope>NUCLEOTIDE SEQUENCE [LARGE SCALE GENOMIC DNA]</scope>
    <source>
        <strain evidence="2 3">ATCC 44560</strain>
    </source>
</reference>
<feature type="compositionally biased region" description="Basic residues" evidence="1">
    <location>
        <begin position="1"/>
        <end position="17"/>
    </location>
</feature>
<evidence type="ECO:0000313" key="3">
    <source>
        <dbReference type="Proteomes" id="UP000054032"/>
    </source>
</evidence>
<evidence type="ECO:0000313" key="2">
    <source>
        <dbReference type="EMBL" id="EUC43036.1"/>
    </source>
</evidence>
<protein>
    <submittedName>
        <fullName evidence="2">Uncharacterized protein</fullName>
    </submittedName>
</protein>
<accession>W6ZHK2</accession>
<dbReference type="RefSeq" id="XP_007690428.1">
    <property type="nucleotide sequence ID" value="XM_007692238.1"/>
</dbReference>
<dbReference type="Proteomes" id="UP000054032">
    <property type="component" value="Unassembled WGS sequence"/>
</dbReference>
<keyword evidence="3" id="KW-1185">Reference proteome</keyword>
<feature type="region of interest" description="Disordered" evidence="1">
    <location>
        <begin position="1"/>
        <end position="35"/>
    </location>
</feature>
<dbReference type="HOGENOM" id="CLU_3111820_0_0_1"/>
<dbReference type="KEGG" id="bor:COCMIDRAFT_101845"/>
<proteinExistence type="predicted"/>
<feature type="non-terminal residue" evidence="2">
    <location>
        <position position="1"/>
    </location>
</feature>
<gene>
    <name evidence="2" type="ORF">COCMIDRAFT_101845</name>
</gene>
<organism evidence="2 3">
    <name type="scientific">Bipolaris oryzae ATCC 44560</name>
    <dbReference type="NCBI Taxonomy" id="930090"/>
    <lineage>
        <taxon>Eukaryota</taxon>
        <taxon>Fungi</taxon>
        <taxon>Dikarya</taxon>
        <taxon>Ascomycota</taxon>
        <taxon>Pezizomycotina</taxon>
        <taxon>Dothideomycetes</taxon>
        <taxon>Pleosporomycetidae</taxon>
        <taxon>Pleosporales</taxon>
        <taxon>Pleosporineae</taxon>
        <taxon>Pleosporaceae</taxon>
        <taxon>Bipolaris</taxon>
    </lineage>
</organism>
<sequence>TARPSRPRPTRLPHRTSRVSFPPRAHHTPIPVDASSKVRRRWPPYYHQLRR</sequence>
<dbReference type="EMBL" id="KI964041">
    <property type="protein sequence ID" value="EUC43036.1"/>
    <property type="molecule type" value="Genomic_DNA"/>
</dbReference>
<dbReference type="GeneID" id="19117950"/>
<dbReference type="AlphaFoldDB" id="W6ZHK2"/>
<evidence type="ECO:0000256" key="1">
    <source>
        <dbReference type="SAM" id="MobiDB-lite"/>
    </source>
</evidence>